<keyword evidence="1" id="KW-1133">Transmembrane helix</keyword>
<keyword evidence="1" id="KW-0812">Transmembrane</keyword>
<keyword evidence="3" id="KW-1185">Reference proteome</keyword>
<organism evidence="2 3">
    <name type="scientific">Jatropha curcas</name>
    <name type="common">Barbados nut</name>
    <dbReference type="NCBI Taxonomy" id="180498"/>
    <lineage>
        <taxon>Eukaryota</taxon>
        <taxon>Viridiplantae</taxon>
        <taxon>Streptophyta</taxon>
        <taxon>Embryophyta</taxon>
        <taxon>Tracheophyta</taxon>
        <taxon>Spermatophyta</taxon>
        <taxon>Magnoliopsida</taxon>
        <taxon>eudicotyledons</taxon>
        <taxon>Gunneridae</taxon>
        <taxon>Pentapetalae</taxon>
        <taxon>rosids</taxon>
        <taxon>fabids</taxon>
        <taxon>Malpighiales</taxon>
        <taxon>Euphorbiaceae</taxon>
        <taxon>Crotonoideae</taxon>
        <taxon>Jatropheae</taxon>
        <taxon>Jatropha</taxon>
    </lineage>
</organism>
<protein>
    <submittedName>
        <fullName evidence="2">Uncharacterized protein</fullName>
    </submittedName>
</protein>
<sequence length="158" mass="17938">MQGWSLPSIILALGAAALSYLYYGIDLCIRGALLKIGYRRVIEIVKYLWGQINEFPDFIQVAIAYQQRRLLLLGLFYDKSIKLECDIVVVHKGSATTDHLFGFIPGAYAIFLRTQLLVQVPHLAEFDPFLEAEEVYRDQGTALAWLSLMSFIMFQALS</sequence>
<evidence type="ECO:0000256" key="1">
    <source>
        <dbReference type="SAM" id="Phobius"/>
    </source>
</evidence>
<gene>
    <name evidence="2" type="ORF">JCGZ_22085</name>
</gene>
<reference evidence="2 3" key="1">
    <citation type="journal article" date="2014" name="PLoS ONE">
        <title>Global Analysis of Gene Expression Profiles in Physic Nut (Jatropha curcas L.) Seedlings Exposed to Salt Stress.</title>
        <authorList>
            <person name="Zhang L."/>
            <person name="Zhang C."/>
            <person name="Wu P."/>
            <person name="Chen Y."/>
            <person name="Li M."/>
            <person name="Jiang H."/>
            <person name="Wu G."/>
        </authorList>
    </citation>
    <scope>NUCLEOTIDE SEQUENCE [LARGE SCALE GENOMIC DNA]</scope>
    <source>
        <strain evidence="3">cv. GZQX0401</strain>
        <tissue evidence="2">Young leaves</tissue>
    </source>
</reference>
<keyword evidence="1" id="KW-0472">Membrane</keyword>
<evidence type="ECO:0000313" key="3">
    <source>
        <dbReference type="Proteomes" id="UP000027138"/>
    </source>
</evidence>
<proteinExistence type="predicted"/>
<accession>A0A067K424</accession>
<feature type="transmembrane region" description="Helical" evidence="1">
    <location>
        <begin position="6"/>
        <end position="25"/>
    </location>
</feature>
<dbReference type="AlphaFoldDB" id="A0A067K424"/>
<evidence type="ECO:0000313" key="2">
    <source>
        <dbReference type="EMBL" id="KDP27010.1"/>
    </source>
</evidence>
<dbReference type="Proteomes" id="UP000027138">
    <property type="component" value="Unassembled WGS sequence"/>
</dbReference>
<dbReference type="EMBL" id="KK914877">
    <property type="protein sequence ID" value="KDP27010.1"/>
    <property type="molecule type" value="Genomic_DNA"/>
</dbReference>
<name>A0A067K424_JATCU</name>